<dbReference type="PROSITE" id="PS51257">
    <property type="entry name" value="PROKAR_LIPOPROTEIN"/>
    <property type="match status" value="1"/>
</dbReference>
<keyword evidence="4" id="KW-0472">Membrane</keyword>
<dbReference type="PANTHER" id="PTHR12815:SF47">
    <property type="entry name" value="TRANSLOCATION AND ASSEMBLY MODULE SUBUNIT TAMA"/>
    <property type="match status" value="1"/>
</dbReference>
<dbReference type="EMBL" id="VBPA01000429">
    <property type="protein sequence ID" value="TMQ67869.1"/>
    <property type="molecule type" value="Genomic_DNA"/>
</dbReference>
<dbReference type="AlphaFoldDB" id="A0A538TW72"/>
<feature type="domain" description="POTRA" evidence="6">
    <location>
        <begin position="106"/>
        <end position="184"/>
    </location>
</feature>
<gene>
    <name evidence="7" type="ORF">E6K80_14855</name>
</gene>
<proteinExistence type="predicted"/>
<evidence type="ECO:0000259" key="6">
    <source>
        <dbReference type="PROSITE" id="PS51779"/>
    </source>
</evidence>
<evidence type="ECO:0000313" key="8">
    <source>
        <dbReference type="Proteomes" id="UP000319836"/>
    </source>
</evidence>
<sequence length="509" mass="57343">MRRVRRSAWRSAILLGGVLGACFLVAAAGAQEELLQELKTVTRVDIIGRRQLSAGAIRKVLTDTQAVAETYRHNGFLDATVGYRVSTTDSSNRARVAFVIHEGRRSLIHDVHFEGNHVLSARDLRRKMWAKKGRAFDPAFLQLDTLTIVSLYQERGYRPHASGRYVRGHPDSTRIDLTYHVEEGARYKVGEVTVSGQDKVKERLITRELLLKSGTAYQLSRVTRTQERLYDTGLFSQVQIEPLPDSTHTTMNFDVRLRERRPRWIDAGIGSGTEERFRLEGDWGHRNLAGEGLQGVLSSRLTFYASGKFQRLHVEGSIIEPWLLRSRTRGIVTPFYERYDDQADPRWTVRQEFRGVNFQLRRELNRFTRITLSQENLFARQELTIHAPAPGVDTIPAAQLDSLSKTAEPDYSTRRLSLGFERDLRDNPFSPTRGSAMRLLAQVAGGPLQGTSSFSKYQAIASWYTPVANGWVLAARAIGGLINPFGSRSTFSPASASLVDSQVTRVPLE</sequence>
<dbReference type="InterPro" id="IPR034746">
    <property type="entry name" value="POTRA"/>
</dbReference>
<dbReference type="Proteomes" id="UP000319836">
    <property type="component" value="Unassembled WGS sequence"/>
</dbReference>
<evidence type="ECO:0000256" key="1">
    <source>
        <dbReference type="ARBA" id="ARBA00004370"/>
    </source>
</evidence>
<dbReference type="Pfam" id="PF07244">
    <property type="entry name" value="POTRA"/>
    <property type="match status" value="2"/>
</dbReference>
<dbReference type="PANTHER" id="PTHR12815">
    <property type="entry name" value="SORTING AND ASSEMBLY MACHINERY SAMM50 PROTEIN FAMILY MEMBER"/>
    <property type="match status" value="1"/>
</dbReference>
<dbReference type="InterPro" id="IPR010827">
    <property type="entry name" value="BamA/TamA_POTRA"/>
</dbReference>
<evidence type="ECO:0000256" key="3">
    <source>
        <dbReference type="ARBA" id="ARBA00022729"/>
    </source>
</evidence>
<evidence type="ECO:0000256" key="5">
    <source>
        <dbReference type="ARBA" id="ARBA00023237"/>
    </source>
</evidence>
<evidence type="ECO:0000313" key="7">
    <source>
        <dbReference type="EMBL" id="TMQ67869.1"/>
    </source>
</evidence>
<dbReference type="Gene3D" id="2.40.160.50">
    <property type="entry name" value="membrane protein fhac: a member of the omp85/tpsb transporter family"/>
    <property type="match status" value="1"/>
</dbReference>
<feature type="non-terminal residue" evidence="7">
    <location>
        <position position="509"/>
    </location>
</feature>
<evidence type="ECO:0000256" key="2">
    <source>
        <dbReference type="ARBA" id="ARBA00022692"/>
    </source>
</evidence>
<keyword evidence="5" id="KW-0998">Cell outer membrane</keyword>
<dbReference type="InterPro" id="IPR039910">
    <property type="entry name" value="D15-like"/>
</dbReference>
<dbReference type="PROSITE" id="PS51779">
    <property type="entry name" value="POTRA"/>
    <property type="match status" value="2"/>
</dbReference>
<evidence type="ECO:0000256" key="4">
    <source>
        <dbReference type="ARBA" id="ARBA00023136"/>
    </source>
</evidence>
<dbReference type="Pfam" id="PF01103">
    <property type="entry name" value="Omp85"/>
    <property type="match status" value="1"/>
</dbReference>
<comment type="subcellular location">
    <subcellularLocation>
        <location evidence="1">Membrane</location>
    </subcellularLocation>
</comment>
<accession>A0A538TW72</accession>
<dbReference type="GO" id="GO:0019867">
    <property type="term" value="C:outer membrane"/>
    <property type="evidence" value="ECO:0007669"/>
    <property type="project" value="InterPro"/>
</dbReference>
<dbReference type="InterPro" id="IPR000184">
    <property type="entry name" value="Bac_surfAg_D15"/>
</dbReference>
<keyword evidence="2" id="KW-0812">Transmembrane</keyword>
<organism evidence="7 8">
    <name type="scientific">Eiseniibacteriota bacterium</name>
    <dbReference type="NCBI Taxonomy" id="2212470"/>
    <lineage>
        <taxon>Bacteria</taxon>
        <taxon>Candidatus Eiseniibacteriota</taxon>
    </lineage>
</organism>
<reference evidence="7 8" key="1">
    <citation type="journal article" date="2019" name="Nat. Microbiol.">
        <title>Mediterranean grassland soil C-N compound turnover is dependent on rainfall and depth, and is mediated by genomically divergent microorganisms.</title>
        <authorList>
            <person name="Diamond S."/>
            <person name="Andeer P.F."/>
            <person name="Li Z."/>
            <person name="Crits-Christoph A."/>
            <person name="Burstein D."/>
            <person name="Anantharaman K."/>
            <person name="Lane K.R."/>
            <person name="Thomas B.C."/>
            <person name="Pan C."/>
            <person name="Northen T.R."/>
            <person name="Banfield J.F."/>
        </authorList>
    </citation>
    <scope>NUCLEOTIDE SEQUENCE [LARGE SCALE GENOMIC DNA]</scope>
    <source>
        <strain evidence="7">WS_10</strain>
    </source>
</reference>
<name>A0A538TW72_UNCEI</name>
<feature type="domain" description="POTRA" evidence="6">
    <location>
        <begin position="187"/>
        <end position="260"/>
    </location>
</feature>
<protein>
    <recommendedName>
        <fullName evidence="6">POTRA domain-containing protein</fullName>
    </recommendedName>
</protein>
<dbReference type="Gene3D" id="3.10.20.310">
    <property type="entry name" value="membrane protein fhac"/>
    <property type="match status" value="3"/>
</dbReference>
<comment type="caution">
    <text evidence="7">The sequence shown here is derived from an EMBL/GenBank/DDBJ whole genome shotgun (WGS) entry which is preliminary data.</text>
</comment>
<keyword evidence="3" id="KW-0732">Signal</keyword>